<name>A0A381NAL1_9ZZZZ</name>
<accession>A0A381NAL1</accession>
<evidence type="ECO:0000313" key="1">
    <source>
        <dbReference type="EMBL" id="SUZ51650.1"/>
    </source>
</evidence>
<dbReference type="EMBL" id="UINC01000232">
    <property type="protein sequence ID" value="SUZ51650.1"/>
    <property type="molecule type" value="Genomic_DNA"/>
</dbReference>
<sequence>MASSTTFSKESMVIKAFVMIADLSPTINPTLSKSSADSNGAQSSIIFMISSNFTIFLLQSYKFCNHQ</sequence>
<protein>
    <submittedName>
        <fullName evidence="1">Uncharacterized protein</fullName>
    </submittedName>
</protein>
<gene>
    <name evidence="1" type="ORF">METZ01_LOCUS4504</name>
</gene>
<organism evidence="1">
    <name type="scientific">marine metagenome</name>
    <dbReference type="NCBI Taxonomy" id="408172"/>
    <lineage>
        <taxon>unclassified sequences</taxon>
        <taxon>metagenomes</taxon>
        <taxon>ecological metagenomes</taxon>
    </lineage>
</organism>
<proteinExistence type="predicted"/>
<reference evidence="1" key="1">
    <citation type="submission" date="2018-05" db="EMBL/GenBank/DDBJ databases">
        <authorList>
            <person name="Lanie J.A."/>
            <person name="Ng W.-L."/>
            <person name="Kazmierczak K.M."/>
            <person name="Andrzejewski T.M."/>
            <person name="Davidsen T.M."/>
            <person name="Wayne K.J."/>
            <person name="Tettelin H."/>
            <person name="Glass J.I."/>
            <person name="Rusch D."/>
            <person name="Podicherti R."/>
            <person name="Tsui H.-C.T."/>
            <person name="Winkler M.E."/>
        </authorList>
    </citation>
    <scope>NUCLEOTIDE SEQUENCE</scope>
</reference>
<dbReference type="AlphaFoldDB" id="A0A381NAL1"/>